<evidence type="ECO:0000256" key="1">
    <source>
        <dbReference type="SAM" id="MobiDB-lite"/>
    </source>
</evidence>
<feature type="compositionally biased region" description="Polar residues" evidence="1">
    <location>
        <begin position="114"/>
        <end position="124"/>
    </location>
</feature>
<dbReference type="CDD" id="cd22838">
    <property type="entry name" value="Gal_Rha_Lectin_nemgal"/>
    <property type="match status" value="1"/>
</dbReference>
<sequence length="261" mass="29399">MTGQILCSCLVLNLIVLISCHPAKAPKERDRRQLMMMQDPGLVQEEVAYMKEWADQPVELGFFVNSRPAGDSDEPAQSAARRNLITDKPSAHDEGSGAGSEFRRDEILKKPTAPLNNDEMNTLTGEVRSKLEKSKPIEQSVEDPGDRRKARSSVTCQGQKEWIQCDGPYELIKIQDAFWGRDDTQTCTKSDVARGFKTGQKCVQESDNVMKKVREACDNENVCEVVASNIYFDQTDCPDVYKFLRLKWQCAPSESRIKETA</sequence>
<feature type="signal peptide" evidence="2">
    <location>
        <begin position="1"/>
        <end position="25"/>
    </location>
</feature>
<dbReference type="PROSITE" id="PS50228">
    <property type="entry name" value="SUEL_LECTIN"/>
    <property type="match status" value="1"/>
</dbReference>
<feature type="domain" description="SUEL-type lectin" evidence="3">
    <location>
        <begin position="155"/>
        <end position="251"/>
    </location>
</feature>
<keyword evidence="2" id="KW-0732">Signal</keyword>
<feature type="compositionally biased region" description="Basic and acidic residues" evidence="1">
    <location>
        <begin position="127"/>
        <end position="136"/>
    </location>
</feature>
<dbReference type="PANTHER" id="PTHR46780">
    <property type="entry name" value="PROTEIN EVA-1"/>
    <property type="match status" value="1"/>
</dbReference>
<feature type="compositionally biased region" description="Basic and acidic residues" evidence="1">
    <location>
        <begin position="89"/>
        <end position="109"/>
    </location>
</feature>
<feature type="chain" id="PRO_5033596704" description="SUEL-type lectin domain-containing protein" evidence="2">
    <location>
        <begin position="26"/>
        <end position="261"/>
    </location>
</feature>
<evidence type="ECO:0000256" key="2">
    <source>
        <dbReference type="SAM" id="SignalP"/>
    </source>
</evidence>
<dbReference type="InterPro" id="IPR000922">
    <property type="entry name" value="Lectin_gal-bd_dom"/>
</dbReference>
<dbReference type="RefSeq" id="XP_066924855.1">
    <property type="nucleotide sequence ID" value="XM_067068754.1"/>
</dbReference>
<proteinExistence type="predicted"/>
<evidence type="ECO:0000259" key="3">
    <source>
        <dbReference type="PROSITE" id="PS50228"/>
    </source>
</evidence>
<dbReference type="EnsemblMetazoa" id="CLYHEMT006932.1">
    <property type="protein sequence ID" value="CLYHEMP006932.1"/>
    <property type="gene ID" value="CLYHEMG006932"/>
</dbReference>
<evidence type="ECO:0000313" key="4">
    <source>
        <dbReference type="EnsemblMetazoa" id="CLYHEMP006932.2"/>
    </source>
</evidence>
<keyword evidence="5" id="KW-1185">Reference proteome</keyword>
<name>A0A7M5WKA1_9CNID</name>
<dbReference type="EnsemblMetazoa" id="CLYHEMT006932.2">
    <property type="protein sequence ID" value="CLYHEMP006932.2"/>
    <property type="gene ID" value="CLYHEMG006932"/>
</dbReference>
<dbReference type="Pfam" id="PF02140">
    <property type="entry name" value="SUEL_Lectin"/>
    <property type="match status" value="1"/>
</dbReference>
<evidence type="ECO:0000313" key="5">
    <source>
        <dbReference type="Proteomes" id="UP000594262"/>
    </source>
</evidence>
<dbReference type="OrthoDB" id="1100386at2759"/>
<protein>
    <recommendedName>
        <fullName evidence="3">SUEL-type lectin domain-containing protein</fullName>
    </recommendedName>
</protein>
<feature type="region of interest" description="Disordered" evidence="1">
    <location>
        <begin position="66"/>
        <end position="154"/>
    </location>
</feature>
<dbReference type="RefSeq" id="XP_066924854.1">
    <property type="nucleotide sequence ID" value="XM_067068753.1"/>
</dbReference>
<dbReference type="Proteomes" id="UP000594262">
    <property type="component" value="Unplaced"/>
</dbReference>
<dbReference type="InterPro" id="IPR043159">
    <property type="entry name" value="Lectin_gal-bd_sf"/>
</dbReference>
<dbReference type="AlphaFoldDB" id="A0A7M5WKA1"/>
<dbReference type="GO" id="GO:0030246">
    <property type="term" value="F:carbohydrate binding"/>
    <property type="evidence" value="ECO:0007669"/>
    <property type="project" value="InterPro"/>
</dbReference>
<organism evidence="4 5">
    <name type="scientific">Clytia hemisphaerica</name>
    <dbReference type="NCBI Taxonomy" id="252671"/>
    <lineage>
        <taxon>Eukaryota</taxon>
        <taxon>Metazoa</taxon>
        <taxon>Cnidaria</taxon>
        <taxon>Hydrozoa</taxon>
        <taxon>Hydroidolina</taxon>
        <taxon>Leptothecata</taxon>
        <taxon>Obeliida</taxon>
        <taxon>Clytiidae</taxon>
        <taxon>Clytia</taxon>
    </lineage>
</organism>
<dbReference type="GeneID" id="136812265"/>
<dbReference type="Gene3D" id="2.60.120.740">
    <property type="match status" value="1"/>
</dbReference>
<reference evidence="4" key="1">
    <citation type="submission" date="2021-01" db="UniProtKB">
        <authorList>
            <consortium name="EnsemblMetazoa"/>
        </authorList>
    </citation>
    <scope>IDENTIFICATION</scope>
</reference>
<accession>A0A7M5WKA1</accession>